<dbReference type="Pfam" id="PF00160">
    <property type="entry name" value="Pro_isomerase"/>
    <property type="match status" value="1"/>
</dbReference>
<dbReference type="Proteomes" id="UP000504607">
    <property type="component" value="Chromosome 16"/>
</dbReference>
<evidence type="ECO:0000256" key="1">
    <source>
        <dbReference type="SAM" id="MobiDB-lite"/>
    </source>
</evidence>
<dbReference type="Gene3D" id="2.40.100.10">
    <property type="entry name" value="Cyclophilin-like"/>
    <property type="match status" value="1"/>
</dbReference>
<feature type="domain" description="PPIase cyclophilin-type" evidence="2">
    <location>
        <begin position="1"/>
        <end position="123"/>
    </location>
</feature>
<keyword evidence="3" id="KW-1185">Reference proteome</keyword>
<dbReference type="InterPro" id="IPR029000">
    <property type="entry name" value="Cyclophilin-like_dom_sf"/>
</dbReference>
<evidence type="ECO:0000313" key="4">
    <source>
        <dbReference type="RefSeq" id="XP_019710935.1"/>
    </source>
</evidence>
<sequence length="197" mass="21879">MVPGVGRSEKPLRSKRSSFHRVIRGSRVGAVTSPRATGRMGSPSIQGAACGRESRDRKTGPGWCRWRTRALHQRLPVLHFHRPNPWLEGKHFVFGHVADRMDVARDIEKNSSEKVSIDEAPLETALDTSDVRRFKEDPVEISQMEKVVVNLEKDLMMATETGRSSETVITAWCLPAATSPVGPSDLTLHASFIGEKL</sequence>
<dbReference type="RefSeq" id="XP_019710935.1">
    <property type="nucleotide sequence ID" value="XM_019855376.1"/>
</dbReference>
<evidence type="ECO:0000313" key="3">
    <source>
        <dbReference type="Proteomes" id="UP000504607"/>
    </source>
</evidence>
<proteinExistence type="predicted"/>
<evidence type="ECO:0000259" key="2">
    <source>
        <dbReference type="PROSITE" id="PS50072"/>
    </source>
</evidence>
<accession>A0A6J0PS55</accession>
<reference evidence="4" key="1">
    <citation type="submission" date="2025-08" db="UniProtKB">
        <authorList>
            <consortium name="RefSeq"/>
        </authorList>
    </citation>
    <scope>IDENTIFICATION</scope>
</reference>
<dbReference type="InParanoid" id="A0A6J0PS55"/>
<dbReference type="AlphaFoldDB" id="A0A6J0PS55"/>
<organism evidence="3 4">
    <name type="scientific">Elaeis guineensis var. tenera</name>
    <name type="common">Oil palm</name>
    <dbReference type="NCBI Taxonomy" id="51953"/>
    <lineage>
        <taxon>Eukaryota</taxon>
        <taxon>Viridiplantae</taxon>
        <taxon>Streptophyta</taxon>
        <taxon>Embryophyta</taxon>
        <taxon>Tracheophyta</taxon>
        <taxon>Spermatophyta</taxon>
        <taxon>Magnoliopsida</taxon>
        <taxon>Liliopsida</taxon>
        <taxon>Arecaceae</taxon>
        <taxon>Arecoideae</taxon>
        <taxon>Cocoseae</taxon>
        <taxon>Elaeidinae</taxon>
        <taxon>Elaeis</taxon>
    </lineage>
</organism>
<name>A0A6J0PS55_ELAGV</name>
<dbReference type="InterPro" id="IPR002130">
    <property type="entry name" value="Cyclophilin-type_PPIase_dom"/>
</dbReference>
<dbReference type="SUPFAM" id="SSF50891">
    <property type="entry name" value="Cyclophilin-like"/>
    <property type="match status" value="1"/>
</dbReference>
<protein>
    <submittedName>
        <fullName evidence="4">Peptidyl-prolyl cis-trans isomerase-like</fullName>
    </submittedName>
</protein>
<dbReference type="PROSITE" id="PS50072">
    <property type="entry name" value="CSA_PPIASE_2"/>
    <property type="match status" value="1"/>
</dbReference>
<gene>
    <name evidence="4" type="primary">LOC109506716</name>
</gene>
<feature type="region of interest" description="Disordered" evidence="1">
    <location>
        <begin position="24"/>
        <end position="60"/>
    </location>
</feature>
<dbReference type="GO" id="GO:0003755">
    <property type="term" value="F:peptidyl-prolyl cis-trans isomerase activity"/>
    <property type="evidence" value="ECO:0007669"/>
    <property type="project" value="InterPro"/>
</dbReference>